<dbReference type="InterPro" id="IPR020846">
    <property type="entry name" value="MFS_dom"/>
</dbReference>
<protein>
    <submittedName>
        <fullName evidence="9">Sugar phosphate permease</fullName>
    </submittedName>
</protein>
<keyword evidence="3 6" id="KW-0812">Transmembrane</keyword>
<feature type="transmembrane region" description="Helical" evidence="6">
    <location>
        <begin position="48"/>
        <end position="65"/>
    </location>
</feature>
<dbReference type="InterPro" id="IPR052952">
    <property type="entry name" value="MFS-Transporter"/>
</dbReference>
<keyword evidence="2" id="KW-0813">Transport</keyword>
<feature type="transmembrane region" description="Helical" evidence="6">
    <location>
        <begin position="347"/>
        <end position="370"/>
    </location>
</feature>
<dbReference type="Gene3D" id="1.20.1250.20">
    <property type="entry name" value="MFS general substrate transporter like domains"/>
    <property type="match status" value="2"/>
</dbReference>
<keyword evidence="4 6" id="KW-1133">Transmembrane helix</keyword>
<feature type="transmembrane region" description="Helical" evidence="6">
    <location>
        <begin position="219"/>
        <end position="242"/>
    </location>
</feature>
<evidence type="ECO:0000313" key="8">
    <source>
        <dbReference type="EMBL" id="SDF43047.1"/>
    </source>
</evidence>
<feature type="transmembrane region" description="Helical" evidence="6">
    <location>
        <begin position="12"/>
        <end position="36"/>
    </location>
</feature>
<comment type="subcellular location">
    <subcellularLocation>
        <location evidence="1">Cell membrane</location>
        <topology evidence="1">Multi-pass membrane protein</topology>
    </subcellularLocation>
</comment>
<feature type="transmembrane region" description="Helical" evidence="6">
    <location>
        <begin position="77"/>
        <end position="93"/>
    </location>
</feature>
<reference evidence="9 10" key="1">
    <citation type="submission" date="2016-10" db="EMBL/GenBank/DDBJ databases">
        <authorList>
            <person name="Varghese N."/>
            <person name="Submissions S."/>
        </authorList>
    </citation>
    <scope>NUCLEOTIDE SEQUENCE [LARGE SCALE GENOMIC DNA]</scope>
    <source>
        <strain evidence="8 10">WG2</strain>
        <strain evidence="9">WG5</strain>
    </source>
</reference>
<keyword evidence="10" id="KW-1185">Reference proteome</keyword>
<feature type="domain" description="Major facilitator superfamily (MFS) profile" evidence="7">
    <location>
        <begin position="11"/>
        <end position="406"/>
    </location>
</feature>
<dbReference type="Proteomes" id="UP000198612">
    <property type="component" value="Unassembled WGS sequence"/>
</dbReference>
<dbReference type="Proteomes" id="UP000199519">
    <property type="component" value="Unassembled WGS sequence"/>
</dbReference>
<evidence type="ECO:0000256" key="1">
    <source>
        <dbReference type="ARBA" id="ARBA00004651"/>
    </source>
</evidence>
<dbReference type="SUPFAM" id="SSF103473">
    <property type="entry name" value="MFS general substrate transporter"/>
    <property type="match status" value="1"/>
</dbReference>
<dbReference type="PROSITE" id="PS50850">
    <property type="entry name" value="MFS"/>
    <property type="match status" value="1"/>
</dbReference>
<accession>A0A1I0AFT8</accession>
<dbReference type="GO" id="GO:0005886">
    <property type="term" value="C:plasma membrane"/>
    <property type="evidence" value="ECO:0007669"/>
    <property type="project" value="UniProtKB-SubCell"/>
</dbReference>
<dbReference type="EMBL" id="FOHG01000012">
    <property type="protein sequence ID" value="SES93158.1"/>
    <property type="molecule type" value="Genomic_DNA"/>
</dbReference>
<dbReference type="RefSeq" id="WP_089719999.1">
    <property type="nucleotide sequence ID" value="NZ_FOHG01000012.1"/>
</dbReference>
<feature type="transmembrane region" description="Helical" evidence="6">
    <location>
        <begin position="137"/>
        <end position="157"/>
    </location>
</feature>
<evidence type="ECO:0000313" key="10">
    <source>
        <dbReference type="Proteomes" id="UP000199519"/>
    </source>
</evidence>
<evidence type="ECO:0000256" key="4">
    <source>
        <dbReference type="ARBA" id="ARBA00022989"/>
    </source>
</evidence>
<sequence>MENQNKLQYKFLIIISTAYLAVDINIQGFLALMPFIREEFALNSSTAGLYSTFHYLLATIVAVFSGQIVDKIGSKKGLVVGTTVLGLLMFFQARSPSFSLILLLALVSGLFFSIITPSLNKAVMLKTTPENRATSMGVMQMGGGIGGFTGAILLPFLAEKIGWRNAVSLSALIAVLVGIFIYIFFKEENNKRTEENIKQRQNQPAFKESLFKLFQNKNLLLVCFFGLILGFNSGSVPTHYTLYLTQDAAMSRTAAGFAFGLLQIGGIIGRPLLGFLNDKFLNGSRTKGLVFVGLSLTAVNIYYAYVISVFEMSIYLIYLSSLILGFLTLGWMGLYFTAVIELASEKLTGIGTGLSLVFIRFGVLLSPPLFGLLADLNSSYQMSWFALSILTLFCTLLFAYFFKDKFAEI</sequence>
<dbReference type="InterPro" id="IPR036259">
    <property type="entry name" value="MFS_trans_sf"/>
</dbReference>
<evidence type="ECO:0000256" key="2">
    <source>
        <dbReference type="ARBA" id="ARBA00022448"/>
    </source>
</evidence>
<name>A0A1I0AFT8_9FIRM</name>
<feature type="transmembrane region" description="Helical" evidence="6">
    <location>
        <begin position="254"/>
        <end position="276"/>
    </location>
</feature>
<dbReference type="PANTHER" id="PTHR23527:SF1">
    <property type="entry name" value="BLL3282 PROTEIN"/>
    <property type="match status" value="1"/>
</dbReference>
<evidence type="ECO:0000313" key="9">
    <source>
        <dbReference type="EMBL" id="SES93158.1"/>
    </source>
</evidence>
<evidence type="ECO:0000256" key="3">
    <source>
        <dbReference type="ARBA" id="ARBA00022692"/>
    </source>
</evidence>
<evidence type="ECO:0000256" key="6">
    <source>
        <dbReference type="SAM" id="Phobius"/>
    </source>
</evidence>
<keyword evidence="5 6" id="KW-0472">Membrane</keyword>
<dbReference type="GO" id="GO:0022857">
    <property type="term" value="F:transmembrane transporter activity"/>
    <property type="evidence" value="ECO:0007669"/>
    <property type="project" value="InterPro"/>
</dbReference>
<dbReference type="Pfam" id="PF07690">
    <property type="entry name" value="MFS_1"/>
    <property type="match status" value="1"/>
</dbReference>
<dbReference type="EMBL" id="FNBJ01000012">
    <property type="protein sequence ID" value="SDF43047.1"/>
    <property type="molecule type" value="Genomic_DNA"/>
</dbReference>
<proteinExistence type="predicted"/>
<evidence type="ECO:0000256" key="5">
    <source>
        <dbReference type="ARBA" id="ARBA00023136"/>
    </source>
</evidence>
<dbReference type="AlphaFoldDB" id="A0A1I0AFT8"/>
<dbReference type="InterPro" id="IPR011701">
    <property type="entry name" value="MFS"/>
</dbReference>
<evidence type="ECO:0000259" key="7">
    <source>
        <dbReference type="PROSITE" id="PS50850"/>
    </source>
</evidence>
<feature type="transmembrane region" description="Helical" evidence="6">
    <location>
        <begin position="99"/>
        <end position="116"/>
    </location>
</feature>
<gene>
    <name evidence="8" type="ORF">SAMN04488598_11214</name>
    <name evidence="9" type="ORF">SAMN04515652_11214</name>
</gene>
<feature type="transmembrane region" description="Helical" evidence="6">
    <location>
        <begin position="288"/>
        <end position="308"/>
    </location>
</feature>
<feature type="transmembrane region" description="Helical" evidence="6">
    <location>
        <begin position="314"/>
        <end position="335"/>
    </location>
</feature>
<feature type="transmembrane region" description="Helical" evidence="6">
    <location>
        <begin position="382"/>
        <end position="402"/>
    </location>
</feature>
<organism evidence="9">
    <name type="scientific">Halanaerobium congolense</name>
    <dbReference type="NCBI Taxonomy" id="54121"/>
    <lineage>
        <taxon>Bacteria</taxon>
        <taxon>Bacillati</taxon>
        <taxon>Bacillota</taxon>
        <taxon>Clostridia</taxon>
        <taxon>Halanaerobiales</taxon>
        <taxon>Halanaerobiaceae</taxon>
        <taxon>Halanaerobium</taxon>
    </lineage>
</organism>
<feature type="transmembrane region" description="Helical" evidence="6">
    <location>
        <begin position="163"/>
        <end position="185"/>
    </location>
</feature>
<dbReference type="PANTHER" id="PTHR23527">
    <property type="entry name" value="BLL3282 PROTEIN"/>
    <property type="match status" value="1"/>
</dbReference>